<dbReference type="STRING" id="1432307.W9CIH1"/>
<evidence type="ECO:0000259" key="1">
    <source>
        <dbReference type="Pfam" id="PF08031"/>
    </source>
</evidence>
<proteinExistence type="predicted"/>
<dbReference type="Proteomes" id="UP000019487">
    <property type="component" value="Unassembled WGS sequence"/>
</dbReference>
<keyword evidence="3" id="KW-1185">Reference proteome</keyword>
<dbReference type="AlphaFoldDB" id="W9CIH1"/>
<dbReference type="Pfam" id="PF08031">
    <property type="entry name" value="BBE"/>
    <property type="match status" value="1"/>
</dbReference>
<dbReference type="GO" id="GO:0016491">
    <property type="term" value="F:oxidoreductase activity"/>
    <property type="evidence" value="ECO:0007669"/>
    <property type="project" value="InterPro"/>
</dbReference>
<dbReference type="EMBL" id="AYSA01000244">
    <property type="protein sequence ID" value="ESZ94484.1"/>
    <property type="molecule type" value="Genomic_DNA"/>
</dbReference>
<organism evidence="2 3">
    <name type="scientific">Sclerotinia borealis (strain F-4128)</name>
    <dbReference type="NCBI Taxonomy" id="1432307"/>
    <lineage>
        <taxon>Eukaryota</taxon>
        <taxon>Fungi</taxon>
        <taxon>Dikarya</taxon>
        <taxon>Ascomycota</taxon>
        <taxon>Pezizomycotina</taxon>
        <taxon>Leotiomycetes</taxon>
        <taxon>Helotiales</taxon>
        <taxon>Sclerotiniaceae</taxon>
        <taxon>Sclerotinia</taxon>
    </lineage>
</organism>
<name>W9CIH1_SCLBF</name>
<dbReference type="InterPro" id="IPR016169">
    <property type="entry name" value="FAD-bd_PCMH_sub2"/>
</dbReference>
<feature type="domain" description="Berberine/berberine-like" evidence="1">
    <location>
        <begin position="35"/>
        <end position="75"/>
    </location>
</feature>
<dbReference type="HOGENOM" id="CLU_2591162_0_0_1"/>
<protein>
    <recommendedName>
        <fullName evidence="1">Berberine/berberine-like domain-containing protein</fullName>
    </recommendedName>
</protein>
<dbReference type="Gene3D" id="3.30.465.10">
    <property type="match status" value="1"/>
</dbReference>
<reference evidence="2 3" key="1">
    <citation type="journal article" date="2014" name="Genome Announc.">
        <title>Draft genome sequence of Sclerotinia borealis, a psychrophilic plant pathogenic fungus.</title>
        <authorList>
            <person name="Mardanov A.V."/>
            <person name="Beletsky A.V."/>
            <person name="Kadnikov V.V."/>
            <person name="Ignatov A.N."/>
            <person name="Ravin N.V."/>
        </authorList>
    </citation>
    <scope>NUCLEOTIDE SEQUENCE [LARGE SCALE GENOMIC DNA]</scope>
    <source>
        <strain evidence="3">F-4157</strain>
    </source>
</reference>
<accession>W9CIH1</accession>
<evidence type="ECO:0000313" key="2">
    <source>
        <dbReference type="EMBL" id="ESZ94484.1"/>
    </source>
</evidence>
<dbReference type="OrthoDB" id="9996127at2759"/>
<comment type="caution">
    <text evidence="2">The sequence shown here is derived from an EMBL/GenBank/DDBJ whole genome shotgun (WGS) entry which is preliminary data.</text>
</comment>
<dbReference type="InterPro" id="IPR012951">
    <property type="entry name" value="BBE"/>
</dbReference>
<dbReference type="Gene3D" id="3.40.462.20">
    <property type="match status" value="1"/>
</dbReference>
<dbReference type="GO" id="GO:0050660">
    <property type="term" value="F:flavin adenine dinucleotide binding"/>
    <property type="evidence" value="ECO:0007669"/>
    <property type="project" value="InterPro"/>
</dbReference>
<evidence type="ECO:0000313" key="3">
    <source>
        <dbReference type="Proteomes" id="UP000019487"/>
    </source>
</evidence>
<sequence>MYTPNSITDPIAQEFGQKLRKYLQDGSEDPEHLHAYVNYADGEESLQAVYGWDKWRLEKLRKLKAQWDPKNIMRYYVPIE</sequence>
<gene>
    <name evidence="2" type="ORF">SBOR_5132</name>
</gene>